<dbReference type="Proteomes" id="UP001336020">
    <property type="component" value="Unassembled WGS sequence"/>
</dbReference>
<organism evidence="1 2">
    <name type="scientific">Rhodococcus artemisiae</name>
    <dbReference type="NCBI Taxonomy" id="714159"/>
    <lineage>
        <taxon>Bacteria</taxon>
        <taxon>Bacillati</taxon>
        <taxon>Actinomycetota</taxon>
        <taxon>Actinomycetes</taxon>
        <taxon>Mycobacteriales</taxon>
        <taxon>Nocardiaceae</taxon>
        <taxon>Rhodococcus</taxon>
    </lineage>
</organism>
<dbReference type="EMBL" id="JAUTXY010000013">
    <property type="protein sequence ID" value="MEE2060476.1"/>
    <property type="molecule type" value="Genomic_DNA"/>
</dbReference>
<evidence type="ECO:0000313" key="2">
    <source>
        <dbReference type="Proteomes" id="UP001336020"/>
    </source>
</evidence>
<reference evidence="1 2" key="1">
    <citation type="submission" date="2023-07" db="EMBL/GenBank/DDBJ databases">
        <authorList>
            <person name="Girao M."/>
            <person name="Carvalho M.F."/>
        </authorList>
    </citation>
    <scope>NUCLEOTIDE SEQUENCE [LARGE SCALE GENOMIC DNA]</scope>
    <source>
        <strain evidence="1 2">YIM65754</strain>
    </source>
</reference>
<dbReference type="RefSeq" id="WP_330135664.1">
    <property type="nucleotide sequence ID" value="NZ_JAUTXY010000013.1"/>
</dbReference>
<gene>
    <name evidence="1" type="ORF">Q7514_23415</name>
</gene>
<evidence type="ECO:0000313" key="1">
    <source>
        <dbReference type="EMBL" id="MEE2060476.1"/>
    </source>
</evidence>
<accession>A0ABU7LG01</accession>
<evidence type="ECO:0008006" key="3">
    <source>
        <dbReference type="Google" id="ProtNLM"/>
    </source>
</evidence>
<comment type="caution">
    <text evidence="1">The sequence shown here is derived from an EMBL/GenBank/DDBJ whole genome shotgun (WGS) entry which is preliminary data.</text>
</comment>
<sequence length="309" mass="33108">MTMFPVPEVGEAEQVEFGWYEGPPRPGTAVLLESAHAADAEMGFSSPARSLARASGRSITAEIRTTLHRWGTPRPTEPRLAAVLTMWKSGSLGWAMDIVVDPRFRSTGVATAVFERLGPEVSGPLPGFDVTGQISGCAFGSHPAAERMARRVGAVLAGRRDRLLLPSRAVYEMSRIAKGPGPKCVVTEVGVGEVVPSRSGWRDFEVEKPGARRLEVSSAEGTILGDFRIYRSDGSDGAVGEIRDMVVSEAATRLGQTGAEAVLRSAVEVLWQSGVGSVDAAVEASRTQELELFRAAAFQHDRSDSLFVR</sequence>
<name>A0ABU7LG01_9NOCA</name>
<proteinExistence type="predicted"/>
<keyword evidence="2" id="KW-1185">Reference proteome</keyword>
<protein>
    <recommendedName>
        <fullName evidence="3">N-acetyltransferase domain-containing protein</fullName>
    </recommendedName>
</protein>